<dbReference type="eggNOG" id="COG2217">
    <property type="taxonomic scope" value="Bacteria"/>
</dbReference>
<dbReference type="NCBIfam" id="TIGR01494">
    <property type="entry name" value="ATPase_P-type"/>
    <property type="match status" value="1"/>
</dbReference>
<accession>B2HH25</accession>
<evidence type="ECO:0000256" key="20">
    <source>
        <dbReference type="RuleBase" id="RU362081"/>
    </source>
</evidence>
<evidence type="ECO:0000256" key="5">
    <source>
        <dbReference type="ARBA" id="ARBA00022475"/>
    </source>
</evidence>
<feature type="transmembrane region" description="Helical" evidence="20">
    <location>
        <begin position="747"/>
        <end position="767"/>
    </location>
</feature>
<dbReference type="Pfam" id="PF00122">
    <property type="entry name" value="E1-E2_ATPase"/>
    <property type="match status" value="1"/>
</dbReference>
<keyword evidence="23" id="KW-1185">Reference proteome</keyword>
<dbReference type="GO" id="GO:0140581">
    <property type="term" value="F:P-type monovalent copper transporter activity"/>
    <property type="evidence" value="ECO:0007669"/>
    <property type="project" value="UniProtKB-EC"/>
</dbReference>
<feature type="transmembrane region" description="Helical" evidence="20">
    <location>
        <begin position="233"/>
        <end position="251"/>
    </location>
</feature>
<keyword evidence="11" id="KW-1278">Translocase</keyword>
<dbReference type="InterPro" id="IPR036412">
    <property type="entry name" value="HAD-like_sf"/>
</dbReference>
<dbReference type="PANTHER" id="PTHR43520">
    <property type="entry name" value="ATP7, ISOFORM B"/>
    <property type="match status" value="1"/>
</dbReference>
<evidence type="ECO:0000256" key="13">
    <source>
        <dbReference type="ARBA" id="ARBA00023008"/>
    </source>
</evidence>
<evidence type="ECO:0000256" key="19">
    <source>
        <dbReference type="ARBA" id="ARBA00068364"/>
    </source>
</evidence>
<keyword evidence="15 20" id="KW-0472">Membrane</keyword>
<keyword evidence="9" id="KW-0187">Copper transport</keyword>
<evidence type="ECO:0000256" key="14">
    <source>
        <dbReference type="ARBA" id="ARBA00023065"/>
    </source>
</evidence>
<dbReference type="InterPro" id="IPR059000">
    <property type="entry name" value="ATPase_P-type_domA"/>
</dbReference>
<keyword evidence="4" id="KW-0813">Transport</keyword>
<dbReference type="HOGENOM" id="CLU_001771_11_2_11"/>
<dbReference type="Pfam" id="PF00702">
    <property type="entry name" value="Hydrolase"/>
    <property type="match status" value="1"/>
</dbReference>
<feature type="transmembrane region" description="Helical" evidence="20">
    <location>
        <begin position="199"/>
        <end position="221"/>
    </location>
</feature>
<dbReference type="InterPro" id="IPR023298">
    <property type="entry name" value="ATPase_P-typ_TM_dom_sf"/>
</dbReference>
<dbReference type="EMBL" id="CP000854">
    <property type="protein sequence ID" value="ACC43280.1"/>
    <property type="molecule type" value="Genomic_DNA"/>
</dbReference>
<dbReference type="Gene3D" id="3.40.50.1000">
    <property type="entry name" value="HAD superfamily/HAD-like"/>
    <property type="match status" value="1"/>
</dbReference>
<dbReference type="InterPro" id="IPR027256">
    <property type="entry name" value="P-typ_ATPase_IB"/>
</dbReference>
<evidence type="ECO:0000256" key="12">
    <source>
        <dbReference type="ARBA" id="ARBA00022989"/>
    </source>
</evidence>
<dbReference type="GO" id="GO:0016887">
    <property type="term" value="F:ATP hydrolysis activity"/>
    <property type="evidence" value="ECO:0007669"/>
    <property type="project" value="InterPro"/>
</dbReference>
<evidence type="ECO:0000256" key="9">
    <source>
        <dbReference type="ARBA" id="ARBA00022796"/>
    </source>
</evidence>
<keyword evidence="10 20" id="KW-0067">ATP-binding</keyword>
<dbReference type="PANTHER" id="PTHR43520:SF8">
    <property type="entry name" value="P-TYPE CU(+) TRANSPORTER"/>
    <property type="match status" value="1"/>
</dbReference>
<dbReference type="InterPro" id="IPR008250">
    <property type="entry name" value="ATPase_P-typ_transduc_dom_A_sf"/>
</dbReference>
<dbReference type="InterPro" id="IPR023299">
    <property type="entry name" value="ATPase_P-typ_cyto_dom_N"/>
</dbReference>
<dbReference type="GO" id="GO:0005524">
    <property type="term" value="F:ATP binding"/>
    <property type="evidence" value="ECO:0007669"/>
    <property type="project" value="UniProtKB-UniRule"/>
</dbReference>
<dbReference type="FunFam" id="2.70.150.10:FF:000020">
    <property type="entry name" value="Copper-exporting P-type ATPase A"/>
    <property type="match status" value="1"/>
</dbReference>
<protein>
    <recommendedName>
        <fullName evidence="19">Probable copper-exporting P-type ATPase V</fullName>
        <ecNumber evidence="3">7.2.2.8</ecNumber>
    </recommendedName>
    <alternativeName>
        <fullName evidence="16">Cu(+)-exporting ATPase</fullName>
    </alternativeName>
</protein>
<evidence type="ECO:0000256" key="8">
    <source>
        <dbReference type="ARBA" id="ARBA00022741"/>
    </source>
</evidence>
<organism evidence="22 23">
    <name type="scientific">Mycobacterium marinum (strain ATCC BAA-535 / M)</name>
    <dbReference type="NCBI Taxonomy" id="216594"/>
    <lineage>
        <taxon>Bacteria</taxon>
        <taxon>Bacillati</taxon>
        <taxon>Actinomycetota</taxon>
        <taxon>Actinomycetes</taxon>
        <taxon>Mycobacteriales</taxon>
        <taxon>Mycobacteriaceae</taxon>
        <taxon>Mycobacterium</taxon>
        <taxon>Mycobacterium ulcerans group</taxon>
    </lineage>
</organism>
<dbReference type="SUPFAM" id="SSF81653">
    <property type="entry name" value="Calcium ATPase, transduction domain A"/>
    <property type="match status" value="1"/>
</dbReference>
<evidence type="ECO:0000256" key="4">
    <source>
        <dbReference type="ARBA" id="ARBA00022448"/>
    </source>
</evidence>
<name>B2HH25_MYCMM</name>
<evidence type="ECO:0000256" key="11">
    <source>
        <dbReference type="ARBA" id="ARBA00022967"/>
    </source>
</evidence>
<keyword evidence="7 20" id="KW-0479">Metal-binding</keyword>
<comment type="similarity">
    <text evidence="2 20">Belongs to the cation transport ATPase (P-type) (TC 3.A.3) family. Type IB subfamily.</text>
</comment>
<keyword evidence="6 20" id="KW-0812">Transmembrane</keyword>
<keyword evidence="8 20" id="KW-0547">Nucleotide-binding</keyword>
<evidence type="ECO:0000313" key="23">
    <source>
        <dbReference type="Proteomes" id="UP000001190"/>
    </source>
</evidence>
<keyword evidence="12 20" id="KW-1133">Transmembrane helix</keyword>
<dbReference type="SUPFAM" id="SSF56784">
    <property type="entry name" value="HAD-like"/>
    <property type="match status" value="1"/>
</dbReference>
<keyword evidence="5 20" id="KW-1003">Cell membrane</keyword>
<dbReference type="EC" id="7.2.2.8" evidence="3"/>
<feature type="transmembrane region" description="Helical" evidence="20">
    <location>
        <begin position="408"/>
        <end position="430"/>
    </location>
</feature>
<dbReference type="PRINTS" id="PR00119">
    <property type="entry name" value="CATATPASE"/>
</dbReference>
<keyword evidence="14" id="KW-0406">Ion transport</keyword>
<comment type="catalytic activity">
    <reaction evidence="17">
        <text>Cu(+)(in) + ATP + H2O = Cu(+)(out) + ADP + phosphate + H(+)</text>
        <dbReference type="Rhea" id="RHEA:25792"/>
        <dbReference type="ChEBI" id="CHEBI:15377"/>
        <dbReference type="ChEBI" id="CHEBI:15378"/>
        <dbReference type="ChEBI" id="CHEBI:30616"/>
        <dbReference type="ChEBI" id="CHEBI:43474"/>
        <dbReference type="ChEBI" id="CHEBI:49552"/>
        <dbReference type="ChEBI" id="CHEBI:456216"/>
        <dbReference type="EC" id="7.2.2.8"/>
    </reaction>
</comment>
<dbReference type="SFLD" id="SFLDG00002">
    <property type="entry name" value="C1.7:_P-type_atpase_like"/>
    <property type="match status" value="1"/>
</dbReference>
<dbReference type="NCBIfam" id="TIGR01511">
    <property type="entry name" value="ATPase-IB1_Cu"/>
    <property type="match status" value="1"/>
</dbReference>
<sequence length="800" mass="82942">MLATELACAADATVTVVSAAAGRMRVHANGLAIDATRAAAIEESVGRVGGVRAVRAYPRTASVVIWYSPAQCDTAAIVSAIAEAEHAGDASVPAPAARAAGIADSGIVGRVIGGLARALLGMRTADNDDDPPPEIARLRAALDRIGYSPEQDTATQLSPSEQARSGIRFWSRRAWLAWPLGLLASGLTMFFGAYAWAGWLAFAATIPVQFIAGWPFLVGAVQQARARSANMNTLISLGTLTAFIYSTYQLFAGGPLFFDTAALIIAFVVLGRYFEATAHGKTREAISKLLEMGAKEARLIVDGEEHLVPVDRVQVGDLVRVRPGEKIPVDGEVIDGRAAVDESMLTGESVPVEKGVGDRVAGATVNTDGLLTVRATAVGADTALAQIVRLVEEAQGGKAPVQRLADRVSAVFVPVVVGIAAATFAGWTLLAANPVAGMTAAVSVLIIACPCALGLATPTAIIVGTGRGADMGILVKGGEVLEASKKIDTVVFDKTGTLTRAQMELTDVIAGKRRQPDAVLRIAAAVEAGSEHPIGAAIVAGARERELEIPPATEFTNLAGHGVRGEVGGKSVLVGRRKLVDEQHLRLPEQLAAAAADLEERGRTAVFVGQDGQVVGVLAVADTVKDDAADVVRQLHAMGLQVALITGDNARTAAAIAAQVGIDRVLAEVLPADKVNEVRRLQDEGRIVAMVGDGVNDAPALVQADLGIAIGTGTDVAIEASDITLMSGRLDGVVSAIELSRRTLRTIYQNLGWAFGYNTAAIPLAALGVLNPVVAGAAMGLSSVSVVTNSLRLRRFGRDV</sequence>
<feature type="transmembrane region" description="Helical" evidence="20">
    <location>
        <begin position="174"/>
        <end position="193"/>
    </location>
</feature>
<feature type="transmembrane region" description="Helical" evidence="20">
    <location>
        <begin position="257"/>
        <end position="274"/>
    </location>
</feature>
<dbReference type="CDD" id="cd02094">
    <property type="entry name" value="P-type_ATPase_Cu-like"/>
    <property type="match status" value="1"/>
</dbReference>
<dbReference type="PROSITE" id="PS00154">
    <property type="entry name" value="ATPASE_E1_E2"/>
    <property type="match status" value="1"/>
</dbReference>
<dbReference type="InterPro" id="IPR044492">
    <property type="entry name" value="P_typ_ATPase_HD_dom"/>
</dbReference>
<dbReference type="GO" id="GO:0005507">
    <property type="term" value="F:copper ion binding"/>
    <property type="evidence" value="ECO:0007669"/>
    <property type="project" value="TreeGrafter"/>
</dbReference>
<evidence type="ECO:0000256" key="6">
    <source>
        <dbReference type="ARBA" id="ARBA00022692"/>
    </source>
</evidence>
<dbReference type="Proteomes" id="UP000001190">
    <property type="component" value="Chromosome"/>
</dbReference>
<evidence type="ECO:0000259" key="21">
    <source>
        <dbReference type="PROSITE" id="PS50846"/>
    </source>
</evidence>
<reference evidence="22 23" key="1">
    <citation type="journal article" date="2008" name="Genome Res.">
        <title>Insights from the complete genome sequence of Mycobacterium marinum on the evolution of Mycobacterium tuberculosis.</title>
        <authorList>
            <person name="Stinear T.P."/>
            <person name="Seemann T."/>
            <person name="Harrison P.F."/>
            <person name="Jenkin G.A."/>
            <person name="Davies J.K."/>
            <person name="Johnson P.D."/>
            <person name="Abdellah Z."/>
            <person name="Arrowsmith C."/>
            <person name="Chillingworth T."/>
            <person name="Churcher C."/>
            <person name="Clarke K."/>
            <person name="Cronin A."/>
            <person name="Davis P."/>
            <person name="Goodhead I."/>
            <person name="Holroyd N."/>
            <person name="Jagels K."/>
            <person name="Lord A."/>
            <person name="Moule S."/>
            <person name="Mungall K."/>
            <person name="Norbertczak H."/>
            <person name="Quail M.A."/>
            <person name="Rabbinowitsch E."/>
            <person name="Walker D."/>
            <person name="White B."/>
            <person name="Whitehead S."/>
            <person name="Small P.L."/>
            <person name="Brosch R."/>
            <person name="Ramakrishnan L."/>
            <person name="Fischbach M.A."/>
            <person name="Parkhill J."/>
            <person name="Cole S.T."/>
        </authorList>
    </citation>
    <scope>NUCLEOTIDE SEQUENCE [LARGE SCALE GENOMIC DNA]</scope>
    <source>
        <strain evidence="23">ATCC BAA-535 / M</strain>
    </source>
</reference>
<proteinExistence type="inferred from homology"/>
<dbReference type="PRINTS" id="PR00120">
    <property type="entry name" value="HATPASE"/>
</dbReference>
<evidence type="ECO:0000256" key="15">
    <source>
        <dbReference type="ARBA" id="ARBA00023136"/>
    </source>
</evidence>
<dbReference type="SFLD" id="SFLDF00027">
    <property type="entry name" value="p-type_atpase"/>
    <property type="match status" value="1"/>
</dbReference>
<dbReference type="GO" id="GO:0005886">
    <property type="term" value="C:plasma membrane"/>
    <property type="evidence" value="ECO:0007669"/>
    <property type="project" value="UniProtKB-SubCell"/>
</dbReference>
<evidence type="ECO:0000256" key="16">
    <source>
        <dbReference type="ARBA" id="ARBA00033239"/>
    </source>
</evidence>
<evidence type="ECO:0000256" key="2">
    <source>
        <dbReference type="ARBA" id="ARBA00006024"/>
    </source>
</evidence>
<dbReference type="NCBIfam" id="TIGR01525">
    <property type="entry name" value="ATPase-IB_hvy"/>
    <property type="match status" value="1"/>
</dbReference>
<dbReference type="Gene3D" id="3.40.1110.10">
    <property type="entry name" value="Calcium-transporting ATPase, cytoplasmic domain N"/>
    <property type="match status" value="1"/>
</dbReference>
<dbReference type="STRING" id="216594.MMAR_4876"/>
<feature type="domain" description="HMA" evidence="21">
    <location>
        <begin position="22"/>
        <end position="89"/>
    </location>
</feature>
<evidence type="ECO:0000256" key="1">
    <source>
        <dbReference type="ARBA" id="ARBA00004651"/>
    </source>
</evidence>
<dbReference type="GO" id="GO:0055070">
    <property type="term" value="P:copper ion homeostasis"/>
    <property type="evidence" value="ECO:0007669"/>
    <property type="project" value="TreeGrafter"/>
</dbReference>
<dbReference type="GO" id="GO:0043682">
    <property type="term" value="F:P-type divalent copper transporter activity"/>
    <property type="evidence" value="ECO:0007669"/>
    <property type="project" value="TreeGrafter"/>
</dbReference>
<dbReference type="KEGG" id="mmi:MMAR_4876"/>
<evidence type="ECO:0000256" key="17">
    <source>
        <dbReference type="ARBA" id="ARBA00049289"/>
    </source>
</evidence>
<dbReference type="SFLD" id="SFLDS00003">
    <property type="entry name" value="Haloacid_Dehalogenase"/>
    <property type="match status" value="1"/>
</dbReference>
<comment type="function">
    <text evidence="18">Necessary for copper homeostasis and likely functions as a copper exporter. Also required for full virulence.</text>
</comment>
<dbReference type="AlphaFoldDB" id="B2HH25"/>
<dbReference type="InterPro" id="IPR023214">
    <property type="entry name" value="HAD_sf"/>
</dbReference>
<comment type="subcellular location">
    <subcellularLocation>
        <location evidence="1">Cell membrane</location>
        <topology evidence="1">Multi-pass membrane protein</topology>
    </subcellularLocation>
</comment>
<evidence type="ECO:0000313" key="22">
    <source>
        <dbReference type="EMBL" id="ACC43280.1"/>
    </source>
</evidence>
<dbReference type="InterPro" id="IPR018303">
    <property type="entry name" value="ATPase_P-typ_P_site"/>
</dbReference>
<dbReference type="Gene3D" id="2.70.150.10">
    <property type="entry name" value="Calcium-transporting ATPase, cytoplasmic transduction domain A"/>
    <property type="match status" value="1"/>
</dbReference>
<evidence type="ECO:0000256" key="18">
    <source>
        <dbReference type="ARBA" id="ARBA00057500"/>
    </source>
</evidence>
<dbReference type="FunFam" id="3.40.50.1000:FF:000144">
    <property type="entry name" value="copper-transporting ATPase 1 isoform X2"/>
    <property type="match status" value="1"/>
</dbReference>
<dbReference type="InterPro" id="IPR001757">
    <property type="entry name" value="P_typ_ATPase"/>
</dbReference>
<evidence type="ECO:0000256" key="10">
    <source>
        <dbReference type="ARBA" id="ARBA00022840"/>
    </source>
</evidence>
<dbReference type="SUPFAM" id="SSF81665">
    <property type="entry name" value="Calcium ATPase, transmembrane domain M"/>
    <property type="match status" value="1"/>
</dbReference>
<keyword evidence="13" id="KW-0186">Copper</keyword>
<gene>
    <name evidence="22" type="primary">ctpV</name>
    <name evidence="22" type="ordered locus">MMAR_4876</name>
</gene>
<dbReference type="PROSITE" id="PS50846">
    <property type="entry name" value="HMA_2"/>
    <property type="match status" value="1"/>
</dbReference>
<dbReference type="InterPro" id="IPR006121">
    <property type="entry name" value="HMA_dom"/>
</dbReference>
<evidence type="ECO:0000256" key="7">
    <source>
        <dbReference type="ARBA" id="ARBA00022723"/>
    </source>
</evidence>
<evidence type="ECO:0000256" key="3">
    <source>
        <dbReference type="ARBA" id="ARBA00012517"/>
    </source>
</evidence>
<feature type="transmembrane region" description="Helical" evidence="20">
    <location>
        <begin position="436"/>
        <end position="463"/>
    </location>
</feature>